<evidence type="ECO:0000256" key="1">
    <source>
        <dbReference type="SAM" id="SignalP"/>
    </source>
</evidence>
<name>A0A5C3QBV4_9AGAR</name>
<keyword evidence="1" id="KW-0732">Signal</keyword>
<evidence type="ECO:0000313" key="2">
    <source>
        <dbReference type="EMBL" id="TFK97910.1"/>
    </source>
</evidence>
<feature type="signal peptide" evidence="1">
    <location>
        <begin position="1"/>
        <end position="17"/>
    </location>
</feature>
<organism evidence="2 3">
    <name type="scientific">Pterulicium gracile</name>
    <dbReference type="NCBI Taxonomy" id="1884261"/>
    <lineage>
        <taxon>Eukaryota</taxon>
        <taxon>Fungi</taxon>
        <taxon>Dikarya</taxon>
        <taxon>Basidiomycota</taxon>
        <taxon>Agaricomycotina</taxon>
        <taxon>Agaricomycetes</taxon>
        <taxon>Agaricomycetidae</taxon>
        <taxon>Agaricales</taxon>
        <taxon>Pleurotineae</taxon>
        <taxon>Pterulaceae</taxon>
        <taxon>Pterulicium</taxon>
    </lineage>
</organism>
<proteinExistence type="predicted"/>
<dbReference type="AlphaFoldDB" id="A0A5C3QBV4"/>
<reference evidence="2 3" key="1">
    <citation type="journal article" date="2019" name="Nat. Ecol. Evol.">
        <title>Megaphylogeny resolves global patterns of mushroom evolution.</title>
        <authorList>
            <person name="Varga T."/>
            <person name="Krizsan K."/>
            <person name="Foldi C."/>
            <person name="Dima B."/>
            <person name="Sanchez-Garcia M."/>
            <person name="Sanchez-Ramirez S."/>
            <person name="Szollosi G.J."/>
            <person name="Szarkandi J.G."/>
            <person name="Papp V."/>
            <person name="Albert L."/>
            <person name="Andreopoulos W."/>
            <person name="Angelini C."/>
            <person name="Antonin V."/>
            <person name="Barry K.W."/>
            <person name="Bougher N.L."/>
            <person name="Buchanan P."/>
            <person name="Buyck B."/>
            <person name="Bense V."/>
            <person name="Catcheside P."/>
            <person name="Chovatia M."/>
            <person name="Cooper J."/>
            <person name="Damon W."/>
            <person name="Desjardin D."/>
            <person name="Finy P."/>
            <person name="Geml J."/>
            <person name="Haridas S."/>
            <person name="Hughes K."/>
            <person name="Justo A."/>
            <person name="Karasinski D."/>
            <person name="Kautmanova I."/>
            <person name="Kiss B."/>
            <person name="Kocsube S."/>
            <person name="Kotiranta H."/>
            <person name="LaButti K.M."/>
            <person name="Lechner B.E."/>
            <person name="Liimatainen K."/>
            <person name="Lipzen A."/>
            <person name="Lukacs Z."/>
            <person name="Mihaltcheva S."/>
            <person name="Morgado L.N."/>
            <person name="Niskanen T."/>
            <person name="Noordeloos M.E."/>
            <person name="Ohm R.A."/>
            <person name="Ortiz-Santana B."/>
            <person name="Ovrebo C."/>
            <person name="Racz N."/>
            <person name="Riley R."/>
            <person name="Savchenko A."/>
            <person name="Shiryaev A."/>
            <person name="Soop K."/>
            <person name="Spirin V."/>
            <person name="Szebenyi C."/>
            <person name="Tomsovsky M."/>
            <person name="Tulloss R.E."/>
            <person name="Uehling J."/>
            <person name="Grigoriev I.V."/>
            <person name="Vagvolgyi C."/>
            <person name="Papp T."/>
            <person name="Martin F.M."/>
            <person name="Miettinen O."/>
            <person name="Hibbett D.S."/>
            <person name="Nagy L.G."/>
        </authorList>
    </citation>
    <scope>NUCLEOTIDE SEQUENCE [LARGE SCALE GENOMIC DNA]</scope>
    <source>
        <strain evidence="2 3">CBS 309.79</strain>
    </source>
</reference>
<sequence>MQRSSAFPLDFINLILGLCRFLLQPNQDQVPDAFMKNYVLQAHETLLHHSVLLLSQLHPPSDTRDILREISELVEDVVITYMKCGSSRTNSTFFLDYVFEHRTMLCITSILIIGEGWGRHSYIYRSVEQRPLDPAWDNAVEEVHNVR</sequence>
<gene>
    <name evidence="2" type="ORF">BDV98DRAFT_573613</name>
</gene>
<keyword evidence="3" id="KW-1185">Reference proteome</keyword>
<evidence type="ECO:0000313" key="3">
    <source>
        <dbReference type="Proteomes" id="UP000305067"/>
    </source>
</evidence>
<dbReference type="EMBL" id="ML178843">
    <property type="protein sequence ID" value="TFK97910.1"/>
    <property type="molecule type" value="Genomic_DNA"/>
</dbReference>
<feature type="chain" id="PRO_5022977952" evidence="1">
    <location>
        <begin position="18"/>
        <end position="147"/>
    </location>
</feature>
<dbReference type="Proteomes" id="UP000305067">
    <property type="component" value="Unassembled WGS sequence"/>
</dbReference>
<accession>A0A5C3QBV4</accession>
<protein>
    <submittedName>
        <fullName evidence="2">Uncharacterized protein</fullName>
    </submittedName>
</protein>